<evidence type="ECO:0000313" key="6">
    <source>
        <dbReference type="Proteomes" id="UP000184499"/>
    </source>
</evidence>
<dbReference type="InterPro" id="IPR007219">
    <property type="entry name" value="XnlR_reg_dom"/>
</dbReference>
<dbReference type="GO" id="GO:0000978">
    <property type="term" value="F:RNA polymerase II cis-regulatory region sequence-specific DNA binding"/>
    <property type="evidence" value="ECO:0007669"/>
    <property type="project" value="TreeGrafter"/>
</dbReference>
<dbReference type="PANTHER" id="PTHR47424:SF15">
    <property type="entry name" value="ZN(II)2CYS6 TRANSCRIPTION FACTOR (EUROFUNG)"/>
    <property type="match status" value="1"/>
</dbReference>
<proteinExistence type="predicted"/>
<keyword evidence="2" id="KW-0804">Transcription</keyword>
<dbReference type="CDD" id="cd12148">
    <property type="entry name" value="fungal_TF_MHR"/>
    <property type="match status" value="1"/>
</dbReference>
<dbReference type="GeneID" id="93581506"/>
<evidence type="ECO:0000256" key="2">
    <source>
        <dbReference type="ARBA" id="ARBA00023163"/>
    </source>
</evidence>
<dbReference type="OrthoDB" id="4363618at2759"/>
<keyword evidence="1" id="KW-0805">Transcription regulation</keyword>
<dbReference type="GO" id="GO:0005634">
    <property type="term" value="C:nucleus"/>
    <property type="evidence" value="ECO:0007669"/>
    <property type="project" value="TreeGrafter"/>
</dbReference>
<dbReference type="VEuPathDB" id="FungiDB:ASPBRDRAFT_69021"/>
<dbReference type="Proteomes" id="UP000184499">
    <property type="component" value="Unassembled WGS sequence"/>
</dbReference>
<dbReference type="SMART" id="SM00906">
    <property type="entry name" value="Fungal_trans"/>
    <property type="match status" value="1"/>
</dbReference>
<protein>
    <recommendedName>
        <fullName evidence="4">Xylanolytic transcriptional activator regulatory domain-containing protein</fullName>
    </recommendedName>
</protein>
<dbReference type="STRING" id="767769.A0A1L9U6R2"/>
<dbReference type="GO" id="GO:0000435">
    <property type="term" value="P:positive regulation of transcription from RNA polymerase II promoter by galactose"/>
    <property type="evidence" value="ECO:0007669"/>
    <property type="project" value="TreeGrafter"/>
</dbReference>
<evidence type="ECO:0000259" key="4">
    <source>
        <dbReference type="SMART" id="SM00906"/>
    </source>
</evidence>
<dbReference type="InterPro" id="IPR051127">
    <property type="entry name" value="Fungal_SecMet_Regulators"/>
</dbReference>
<gene>
    <name evidence="5" type="ORF">ASPBRDRAFT_69021</name>
</gene>
<evidence type="ECO:0000256" key="3">
    <source>
        <dbReference type="ARBA" id="ARBA00023242"/>
    </source>
</evidence>
<dbReference type="EMBL" id="KV878694">
    <property type="protein sequence ID" value="OJJ67364.1"/>
    <property type="molecule type" value="Genomic_DNA"/>
</dbReference>
<reference evidence="6" key="1">
    <citation type="journal article" date="2017" name="Genome Biol.">
        <title>Comparative genomics reveals high biological diversity and specific adaptations in the industrially and medically important fungal genus Aspergillus.</title>
        <authorList>
            <person name="de Vries R.P."/>
            <person name="Riley R."/>
            <person name="Wiebenga A."/>
            <person name="Aguilar-Osorio G."/>
            <person name="Amillis S."/>
            <person name="Uchima C.A."/>
            <person name="Anderluh G."/>
            <person name="Asadollahi M."/>
            <person name="Askin M."/>
            <person name="Barry K."/>
            <person name="Battaglia E."/>
            <person name="Bayram O."/>
            <person name="Benocci T."/>
            <person name="Braus-Stromeyer S.A."/>
            <person name="Caldana C."/>
            <person name="Canovas D."/>
            <person name="Cerqueira G.C."/>
            <person name="Chen F."/>
            <person name="Chen W."/>
            <person name="Choi C."/>
            <person name="Clum A."/>
            <person name="Dos Santos R.A."/>
            <person name="Damasio A.R."/>
            <person name="Diallinas G."/>
            <person name="Emri T."/>
            <person name="Fekete E."/>
            <person name="Flipphi M."/>
            <person name="Freyberg S."/>
            <person name="Gallo A."/>
            <person name="Gournas C."/>
            <person name="Habgood R."/>
            <person name="Hainaut M."/>
            <person name="Harispe M.L."/>
            <person name="Henrissat B."/>
            <person name="Hilden K.S."/>
            <person name="Hope R."/>
            <person name="Hossain A."/>
            <person name="Karabika E."/>
            <person name="Karaffa L."/>
            <person name="Karanyi Z."/>
            <person name="Krasevec N."/>
            <person name="Kuo A."/>
            <person name="Kusch H."/>
            <person name="LaButti K."/>
            <person name="Lagendijk E.L."/>
            <person name="Lapidus A."/>
            <person name="Levasseur A."/>
            <person name="Lindquist E."/>
            <person name="Lipzen A."/>
            <person name="Logrieco A.F."/>
            <person name="MacCabe A."/>
            <person name="Maekelae M.R."/>
            <person name="Malavazi I."/>
            <person name="Melin P."/>
            <person name="Meyer V."/>
            <person name="Mielnichuk N."/>
            <person name="Miskei M."/>
            <person name="Molnar A.P."/>
            <person name="Mule G."/>
            <person name="Ngan C.Y."/>
            <person name="Orejas M."/>
            <person name="Orosz E."/>
            <person name="Ouedraogo J.P."/>
            <person name="Overkamp K.M."/>
            <person name="Park H.-S."/>
            <person name="Perrone G."/>
            <person name="Piumi F."/>
            <person name="Punt P.J."/>
            <person name="Ram A.F."/>
            <person name="Ramon A."/>
            <person name="Rauscher S."/>
            <person name="Record E."/>
            <person name="Riano-Pachon D.M."/>
            <person name="Robert V."/>
            <person name="Roehrig J."/>
            <person name="Ruller R."/>
            <person name="Salamov A."/>
            <person name="Salih N.S."/>
            <person name="Samson R.A."/>
            <person name="Sandor E."/>
            <person name="Sanguinetti M."/>
            <person name="Schuetze T."/>
            <person name="Sepcic K."/>
            <person name="Shelest E."/>
            <person name="Sherlock G."/>
            <person name="Sophianopoulou V."/>
            <person name="Squina F.M."/>
            <person name="Sun H."/>
            <person name="Susca A."/>
            <person name="Todd R.B."/>
            <person name="Tsang A."/>
            <person name="Unkles S.E."/>
            <person name="van de Wiele N."/>
            <person name="van Rossen-Uffink D."/>
            <person name="Oliveira J.V."/>
            <person name="Vesth T.C."/>
            <person name="Visser J."/>
            <person name="Yu J.-H."/>
            <person name="Zhou M."/>
            <person name="Andersen M.R."/>
            <person name="Archer D.B."/>
            <person name="Baker S.E."/>
            <person name="Benoit I."/>
            <person name="Brakhage A.A."/>
            <person name="Braus G.H."/>
            <person name="Fischer R."/>
            <person name="Frisvad J.C."/>
            <person name="Goldman G.H."/>
            <person name="Houbraken J."/>
            <person name="Oakley B."/>
            <person name="Pocsi I."/>
            <person name="Scazzocchio C."/>
            <person name="Seiboth B."/>
            <person name="vanKuyk P.A."/>
            <person name="Wortman J."/>
            <person name="Dyer P.S."/>
            <person name="Grigoriev I.V."/>
        </authorList>
    </citation>
    <scope>NUCLEOTIDE SEQUENCE [LARGE SCALE GENOMIC DNA]</scope>
    <source>
        <strain evidence="6">CBS 101740 / IMI 381727 / IBT 21946</strain>
    </source>
</reference>
<dbReference type="GO" id="GO:0006351">
    <property type="term" value="P:DNA-templated transcription"/>
    <property type="evidence" value="ECO:0007669"/>
    <property type="project" value="InterPro"/>
</dbReference>
<dbReference type="GO" id="GO:0008270">
    <property type="term" value="F:zinc ion binding"/>
    <property type="evidence" value="ECO:0007669"/>
    <property type="project" value="InterPro"/>
</dbReference>
<dbReference type="RefSeq" id="XP_067474613.1">
    <property type="nucleotide sequence ID" value="XM_067629019.1"/>
</dbReference>
<feature type="domain" description="Xylanolytic transcriptional activator regulatory" evidence="4">
    <location>
        <begin position="14"/>
        <end position="82"/>
    </location>
</feature>
<evidence type="ECO:0000256" key="1">
    <source>
        <dbReference type="ARBA" id="ARBA00023015"/>
    </source>
</evidence>
<evidence type="ECO:0000313" key="5">
    <source>
        <dbReference type="EMBL" id="OJJ67364.1"/>
    </source>
</evidence>
<sequence>MACFYAEKGLFNDSYLSIGTAIRKALSAGLHKTSSGIESTGQSNLIWRLYHFENYLCLHLGRPNSLASVTINLPPPEDQFLSAIVRLSDIMMECAKEIYNTAQQRTLLPKWRSATRILGALRDYEGMALDTFGFGLQLLSDAGQFDVRKTILTTLHLNTVILTLRPFVILRGKLRQKNSGCDGGPILIPSWLDGACDFALGAVKQLIHYLYVAITENYTIKAMLFNHVFLENCCAVLSYEMLHDRCNASTHLPWVYHALHCLLQMRQARPVQYLINMLQKLLSEFEPVSEINRSISRENDDISQDSHETP</sequence>
<dbReference type="PANTHER" id="PTHR47424">
    <property type="entry name" value="REGULATORY PROTEIN GAL4"/>
    <property type="match status" value="1"/>
</dbReference>
<dbReference type="AlphaFoldDB" id="A0A1L9U6R2"/>
<name>A0A1L9U6R2_ASPBC</name>
<organism evidence="5 6">
    <name type="scientific">Aspergillus brasiliensis (strain CBS 101740 / IMI 381727 / IBT 21946)</name>
    <dbReference type="NCBI Taxonomy" id="767769"/>
    <lineage>
        <taxon>Eukaryota</taxon>
        <taxon>Fungi</taxon>
        <taxon>Dikarya</taxon>
        <taxon>Ascomycota</taxon>
        <taxon>Pezizomycotina</taxon>
        <taxon>Eurotiomycetes</taxon>
        <taxon>Eurotiomycetidae</taxon>
        <taxon>Eurotiales</taxon>
        <taxon>Aspergillaceae</taxon>
        <taxon>Aspergillus</taxon>
        <taxon>Aspergillus subgen. Circumdati</taxon>
    </lineage>
</organism>
<keyword evidence="6" id="KW-1185">Reference proteome</keyword>
<keyword evidence="3" id="KW-0539">Nucleus</keyword>
<dbReference type="OMA" id="IFRGRWR"/>
<accession>A0A1L9U6R2</accession>
<dbReference type="GO" id="GO:0000981">
    <property type="term" value="F:DNA-binding transcription factor activity, RNA polymerase II-specific"/>
    <property type="evidence" value="ECO:0007669"/>
    <property type="project" value="TreeGrafter"/>
</dbReference>